<evidence type="ECO:0000313" key="5">
    <source>
        <dbReference type="Proteomes" id="UP000199223"/>
    </source>
</evidence>
<dbReference type="PANTHER" id="PTHR30055">
    <property type="entry name" value="HTH-TYPE TRANSCRIPTIONAL REGULATOR RUTR"/>
    <property type="match status" value="1"/>
</dbReference>
<dbReference type="PROSITE" id="PS50977">
    <property type="entry name" value="HTH_TETR_2"/>
    <property type="match status" value="1"/>
</dbReference>
<feature type="DNA-binding region" description="H-T-H motif" evidence="2">
    <location>
        <begin position="38"/>
        <end position="57"/>
    </location>
</feature>
<keyword evidence="5" id="KW-1185">Reference proteome</keyword>
<sequence length="201" mass="21601">MAASPSALPRRLSAEDRREQILTAAARLFIGRGFESVTVADLAHELQTSRPTIYTYFPSTEAMLDALLEQRLGELLASLGPLLAKFPAAQEEGRMIPAVFGLLAAQGDTLRLLHSGGAPTFQARRNAFLTELGERLTALLPPGSLVRRDPHLLLLLTSLLDALALRVTTDPALDVPALTRSLSTFVLGGARALVVEEDGPR</sequence>
<dbReference type="STRING" id="856736.SAMN04488058_10765"/>
<dbReference type="EMBL" id="FNZA01000007">
    <property type="protein sequence ID" value="SEJ38976.1"/>
    <property type="molecule type" value="Genomic_DNA"/>
</dbReference>
<dbReference type="OrthoDB" id="9815924at2"/>
<dbReference type="Pfam" id="PF00440">
    <property type="entry name" value="TetR_N"/>
    <property type="match status" value="1"/>
</dbReference>
<organism evidence="4 5">
    <name type="scientific">Deinococcus reticulitermitis</name>
    <dbReference type="NCBI Taxonomy" id="856736"/>
    <lineage>
        <taxon>Bacteria</taxon>
        <taxon>Thermotogati</taxon>
        <taxon>Deinococcota</taxon>
        <taxon>Deinococci</taxon>
        <taxon>Deinococcales</taxon>
        <taxon>Deinococcaceae</taxon>
        <taxon>Deinococcus</taxon>
    </lineage>
</organism>
<evidence type="ECO:0000313" key="4">
    <source>
        <dbReference type="EMBL" id="SEJ38976.1"/>
    </source>
</evidence>
<keyword evidence="1 2" id="KW-0238">DNA-binding</keyword>
<gene>
    <name evidence="4" type="ORF">SAMN04488058_10765</name>
</gene>
<evidence type="ECO:0000256" key="2">
    <source>
        <dbReference type="PROSITE-ProRule" id="PRU00335"/>
    </source>
</evidence>
<dbReference type="PANTHER" id="PTHR30055:SF184">
    <property type="entry name" value="HTH-TYPE TRANSCRIPTIONAL REGULATOR ETHR"/>
    <property type="match status" value="1"/>
</dbReference>
<dbReference type="SUPFAM" id="SSF46689">
    <property type="entry name" value="Homeodomain-like"/>
    <property type="match status" value="1"/>
</dbReference>
<dbReference type="Proteomes" id="UP000199223">
    <property type="component" value="Unassembled WGS sequence"/>
</dbReference>
<protein>
    <submittedName>
        <fullName evidence="4">Transcriptional regulator, TetR family</fullName>
    </submittedName>
</protein>
<dbReference type="RefSeq" id="WP_092264386.1">
    <property type="nucleotide sequence ID" value="NZ_FNZA01000007.1"/>
</dbReference>
<evidence type="ECO:0000256" key="1">
    <source>
        <dbReference type="ARBA" id="ARBA00023125"/>
    </source>
</evidence>
<proteinExistence type="predicted"/>
<dbReference type="GO" id="GO:0000976">
    <property type="term" value="F:transcription cis-regulatory region binding"/>
    <property type="evidence" value="ECO:0007669"/>
    <property type="project" value="TreeGrafter"/>
</dbReference>
<dbReference type="InterPro" id="IPR050109">
    <property type="entry name" value="HTH-type_TetR-like_transc_reg"/>
</dbReference>
<dbReference type="InterPro" id="IPR001647">
    <property type="entry name" value="HTH_TetR"/>
</dbReference>
<feature type="domain" description="HTH tetR-type" evidence="3">
    <location>
        <begin position="15"/>
        <end position="75"/>
    </location>
</feature>
<reference evidence="5" key="1">
    <citation type="submission" date="2016-10" db="EMBL/GenBank/DDBJ databases">
        <authorList>
            <person name="Varghese N."/>
            <person name="Submissions S."/>
        </authorList>
    </citation>
    <scope>NUCLEOTIDE SEQUENCE [LARGE SCALE GENOMIC DNA]</scope>
    <source>
        <strain evidence="5">CGMCC 1.10218</strain>
    </source>
</reference>
<dbReference type="InterPro" id="IPR009057">
    <property type="entry name" value="Homeodomain-like_sf"/>
</dbReference>
<name>A0A1H6YES4_9DEIO</name>
<dbReference type="PRINTS" id="PR00455">
    <property type="entry name" value="HTHTETR"/>
</dbReference>
<dbReference type="GO" id="GO:0003700">
    <property type="term" value="F:DNA-binding transcription factor activity"/>
    <property type="evidence" value="ECO:0007669"/>
    <property type="project" value="TreeGrafter"/>
</dbReference>
<dbReference type="AlphaFoldDB" id="A0A1H6YES4"/>
<evidence type="ECO:0000259" key="3">
    <source>
        <dbReference type="PROSITE" id="PS50977"/>
    </source>
</evidence>
<dbReference type="Gene3D" id="1.10.357.10">
    <property type="entry name" value="Tetracycline Repressor, domain 2"/>
    <property type="match status" value="1"/>
</dbReference>
<accession>A0A1H6YES4</accession>